<organism evidence="2 3">
    <name type="scientific">Pleurodeles waltl</name>
    <name type="common">Iberian ribbed newt</name>
    <dbReference type="NCBI Taxonomy" id="8319"/>
    <lineage>
        <taxon>Eukaryota</taxon>
        <taxon>Metazoa</taxon>
        <taxon>Chordata</taxon>
        <taxon>Craniata</taxon>
        <taxon>Vertebrata</taxon>
        <taxon>Euteleostomi</taxon>
        <taxon>Amphibia</taxon>
        <taxon>Batrachia</taxon>
        <taxon>Caudata</taxon>
        <taxon>Salamandroidea</taxon>
        <taxon>Salamandridae</taxon>
        <taxon>Pleurodelinae</taxon>
        <taxon>Pleurodeles</taxon>
    </lineage>
</organism>
<evidence type="ECO:0000313" key="2">
    <source>
        <dbReference type="EMBL" id="KAJ1102068.1"/>
    </source>
</evidence>
<dbReference type="Proteomes" id="UP001066276">
    <property type="component" value="Chromosome 10"/>
</dbReference>
<feature type="compositionally biased region" description="Basic and acidic residues" evidence="1">
    <location>
        <begin position="8"/>
        <end position="29"/>
    </location>
</feature>
<keyword evidence="3" id="KW-1185">Reference proteome</keyword>
<dbReference type="EMBL" id="JANPWB010000014">
    <property type="protein sequence ID" value="KAJ1102068.1"/>
    <property type="molecule type" value="Genomic_DNA"/>
</dbReference>
<feature type="region of interest" description="Disordered" evidence="1">
    <location>
        <begin position="1"/>
        <end position="84"/>
    </location>
</feature>
<feature type="region of interest" description="Disordered" evidence="1">
    <location>
        <begin position="103"/>
        <end position="122"/>
    </location>
</feature>
<gene>
    <name evidence="2" type="ORF">NDU88_007126</name>
</gene>
<proteinExistence type="predicted"/>
<evidence type="ECO:0000256" key="1">
    <source>
        <dbReference type="SAM" id="MobiDB-lite"/>
    </source>
</evidence>
<accession>A0AAV7MF78</accession>
<feature type="compositionally biased region" description="Polar residues" evidence="1">
    <location>
        <begin position="71"/>
        <end position="84"/>
    </location>
</feature>
<dbReference type="AlphaFoldDB" id="A0AAV7MF78"/>
<name>A0AAV7MF78_PLEWA</name>
<evidence type="ECO:0000313" key="3">
    <source>
        <dbReference type="Proteomes" id="UP001066276"/>
    </source>
</evidence>
<comment type="caution">
    <text evidence="2">The sequence shown here is derived from an EMBL/GenBank/DDBJ whole genome shotgun (WGS) entry which is preliminary data.</text>
</comment>
<sequence>MLAFGSDAEERKTTNGKKKEGVDDGESRDVSSGSPSWSEPVAQSADYRPKENTKKPVVPSRDEGEKDSGKQDASASQASGEVWQTQVRGVFWGRVREDGRRQNYCGNKRMKGTRKPVTHEGG</sequence>
<protein>
    <submittedName>
        <fullName evidence="2">Uncharacterized protein</fullName>
    </submittedName>
</protein>
<feature type="compositionally biased region" description="Basic and acidic residues" evidence="1">
    <location>
        <begin position="47"/>
        <end position="70"/>
    </location>
</feature>
<reference evidence="2" key="1">
    <citation type="journal article" date="2022" name="bioRxiv">
        <title>Sequencing and chromosome-scale assembly of the giantPleurodeles waltlgenome.</title>
        <authorList>
            <person name="Brown T."/>
            <person name="Elewa A."/>
            <person name="Iarovenko S."/>
            <person name="Subramanian E."/>
            <person name="Araus A.J."/>
            <person name="Petzold A."/>
            <person name="Susuki M."/>
            <person name="Suzuki K.-i.T."/>
            <person name="Hayashi T."/>
            <person name="Toyoda A."/>
            <person name="Oliveira C."/>
            <person name="Osipova E."/>
            <person name="Leigh N.D."/>
            <person name="Simon A."/>
            <person name="Yun M.H."/>
        </authorList>
    </citation>
    <scope>NUCLEOTIDE SEQUENCE</scope>
    <source>
        <strain evidence="2">20211129_DDA</strain>
        <tissue evidence="2">Liver</tissue>
    </source>
</reference>